<proteinExistence type="predicted"/>
<dbReference type="AlphaFoldDB" id="Q986B3"/>
<evidence type="ECO:0000313" key="1">
    <source>
        <dbReference type="EMBL" id="BAB53540.1"/>
    </source>
</evidence>
<dbReference type="KEGG" id="mlo:mll7437"/>
<dbReference type="EMBL" id="BA000012">
    <property type="protein sequence ID" value="BAB53540.1"/>
    <property type="molecule type" value="Genomic_DNA"/>
</dbReference>
<gene>
    <name evidence="1" type="ordered locus">mll7437</name>
</gene>
<evidence type="ECO:0000313" key="2">
    <source>
        <dbReference type="Proteomes" id="UP000000552"/>
    </source>
</evidence>
<protein>
    <submittedName>
        <fullName evidence="1">Mll7437 protein</fullName>
    </submittedName>
</protein>
<dbReference type="Proteomes" id="UP000000552">
    <property type="component" value="Chromosome"/>
</dbReference>
<sequence length="165" mass="18468">MPAYLAARSRRLNLVKRFRKRGGSGRRASSFQRGLIMRLSKTVTVAGLLLASLLGAGTAQADDMLGSYVARISDRDHQASDGYALDSAAQMVRQDRANWHKFHRRDSDDEGDAWFRTNDQRADLQRMLERPGAMSSSTKRAIVNGEPLIQVDVYEDSVRVSILEN</sequence>
<dbReference type="HOGENOM" id="CLU_136784_0_0_5"/>
<name>Q986B3_RHILO</name>
<dbReference type="eggNOG" id="ENOG5032YTZ">
    <property type="taxonomic scope" value="Bacteria"/>
</dbReference>
<reference evidence="1 2" key="1">
    <citation type="journal article" date="2000" name="DNA Res.">
        <title>Complete genome structure of the nitrogen-fixing symbiotic bacterium Mesorhizobium loti.</title>
        <authorList>
            <person name="Kaneko T."/>
            <person name="Nakamura Y."/>
            <person name="Sato S."/>
            <person name="Asamizu E."/>
            <person name="Kato T."/>
            <person name="Sasamoto S."/>
            <person name="Watanabe A."/>
            <person name="Idesawa K."/>
            <person name="Ishikawa A."/>
            <person name="Kawashima K."/>
            <person name="Kimura T."/>
            <person name="Kishida Y."/>
            <person name="Kiyokawa C."/>
            <person name="Kohara M."/>
            <person name="Matsumoto M."/>
            <person name="Matsuno A."/>
            <person name="Mochizuki Y."/>
            <person name="Nakayama S."/>
            <person name="Nakazaki N."/>
            <person name="Shimpo S."/>
            <person name="Sugimoto M."/>
            <person name="Takeuchi C."/>
            <person name="Yamada M."/>
            <person name="Tabata S."/>
        </authorList>
    </citation>
    <scope>NUCLEOTIDE SEQUENCE [LARGE SCALE GENOMIC DNA]</scope>
    <source>
        <strain evidence="2">LMG 29417 / CECT 9101 / MAFF 303099</strain>
    </source>
</reference>
<accession>Q986B3</accession>
<organism evidence="1 2">
    <name type="scientific">Mesorhizobium japonicum (strain LMG 29417 / CECT 9101 / MAFF 303099)</name>
    <name type="common">Mesorhizobium loti (strain MAFF 303099)</name>
    <dbReference type="NCBI Taxonomy" id="266835"/>
    <lineage>
        <taxon>Bacteria</taxon>
        <taxon>Pseudomonadati</taxon>
        <taxon>Pseudomonadota</taxon>
        <taxon>Alphaproteobacteria</taxon>
        <taxon>Hyphomicrobiales</taxon>
        <taxon>Phyllobacteriaceae</taxon>
        <taxon>Mesorhizobium</taxon>
    </lineage>
</organism>